<dbReference type="AlphaFoldDB" id="A0A848G0H7"/>
<accession>A0A848G0H7</accession>
<gene>
    <name evidence="4" type="ORF">HHL15_07970</name>
</gene>
<dbReference type="RefSeq" id="WP_169145325.1">
    <property type="nucleotide sequence ID" value="NZ_JABBGA010000005.1"/>
</dbReference>
<name>A0A848G0H7_9RHOO</name>
<protein>
    <submittedName>
        <fullName evidence="4">Flavin reductase family protein</fullName>
    </submittedName>
</protein>
<keyword evidence="5" id="KW-1185">Reference proteome</keyword>
<dbReference type="PANTHER" id="PTHR30466:SF11">
    <property type="entry name" value="FLAVIN-DEPENDENT MONOOXYGENASE, REDUCTASE SUBUNIT HSAB"/>
    <property type="match status" value="1"/>
</dbReference>
<dbReference type="GO" id="GO:0042602">
    <property type="term" value="F:riboflavin reductase (NADPH) activity"/>
    <property type="evidence" value="ECO:0007669"/>
    <property type="project" value="TreeGrafter"/>
</dbReference>
<evidence type="ECO:0000259" key="3">
    <source>
        <dbReference type="SMART" id="SM00903"/>
    </source>
</evidence>
<dbReference type="Gene3D" id="2.30.110.10">
    <property type="entry name" value="Electron Transport, Fmn-binding Protein, Chain A"/>
    <property type="match status" value="1"/>
</dbReference>
<sequence>MTAPKHDPVVRAFRDTLGMFPTGVTVITARAPSGEPIGLTVSSFNSVSLTPPLVVWSLSGHLPSVPIFENAGVYAINVLAEDQRDLSQRFARRSDDKFAGLDFTEGVDGVPLLPGCSAWFQCRQYARHPGGDHVVFIGEVLRFERDTAKRPLVFQGGAYRRLTDD</sequence>
<organism evidence="4 5">
    <name type="scientific">Zoogloea dura</name>
    <dbReference type="NCBI Taxonomy" id="2728840"/>
    <lineage>
        <taxon>Bacteria</taxon>
        <taxon>Pseudomonadati</taxon>
        <taxon>Pseudomonadota</taxon>
        <taxon>Betaproteobacteria</taxon>
        <taxon>Rhodocyclales</taxon>
        <taxon>Zoogloeaceae</taxon>
        <taxon>Zoogloea</taxon>
    </lineage>
</organism>
<dbReference type="PANTHER" id="PTHR30466">
    <property type="entry name" value="FLAVIN REDUCTASE"/>
    <property type="match status" value="1"/>
</dbReference>
<evidence type="ECO:0000256" key="1">
    <source>
        <dbReference type="ARBA" id="ARBA00008898"/>
    </source>
</evidence>
<dbReference type="SUPFAM" id="SSF50475">
    <property type="entry name" value="FMN-binding split barrel"/>
    <property type="match status" value="1"/>
</dbReference>
<dbReference type="Proteomes" id="UP000580043">
    <property type="component" value="Unassembled WGS sequence"/>
</dbReference>
<evidence type="ECO:0000256" key="2">
    <source>
        <dbReference type="ARBA" id="ARBA00023002"/>
    </source>
</evidence>
<comment type="similarity">
    <text evidence="1">Belongs to the non-flavoprotein flavin reductase family.</text>
</comment>
<dbReference type="InterPro" id="IPR002563">
    <property type="entry name" value="Flavin_Rdtase-like_dom"/>
</dbReference>
<dbReference type="InterPro" id="IPR012349">
    <property type="entry name" value="Split_barrel_FMN-bd"/>
</dbReference>
<proteinExistence type="inferred from homology"/>
<reference evidence="4 5" key="1">
    <citation type="submission" date="2020-04" db="EMBL/GenBank/DDBJ databases">
        <title>Zoogloea sp. G-4-1-14 isolated from soil.</title>
        <authorList>
            <person name="Dahal R.H."/>
        </authorList>
    </citation>
    <scope>NUCLEOTIDE SEQUENCE [LARGE SCALE GENOMIC DNA]</scope>
    <source>
        <strain evidence="4 5">G-4-1-14</strain>
    </source>
</reference>
<feature type="domain" description="Flavin reductase like" evidence="3">
    <location>
        <begin position="17"/>
        <end position="161"/>
    </location>
</feature>
<dbReference type="SMART" id="SM00903">
    <property type="entry name" value="Flavin_Reduct"/>
    <property type="match status" value="1"/>
</dbReference>
<dbReference type="EMBL" id="JABBGA010000005">
    <property type="protein sequence ID" value="NML25677.1"/>
    <property type="molecule type" value="Genomic_DNA"/>
</dbReference>
<dbReference type="InterPro" id="IPR050268">
    <property type="entry name" value="NADH-dep_flavin_reductase"/>
</dbReference>
<keyword evidence="2" id="KW-0560">Oxidoreductase</keyword>
<evidence type="ECO:0000313" key="5">
    <source>
        <dbReference type="Proteomes" id="UP000580043"/>
    </source>
</evidence>
<comment type="caution">
    <text evidence="4">The sequence shown here is derived from an EMBL/GenBank/DDBJ whole genome shotgun (WGS) entry which is preliminary data.</text>
</comment>
<dbReference type="Pfam" id="PF01613">
    <property type="entry name" value="Flavin_Reduct"/>
    <property type="match status" value="1"/>
</dbReference>
<evidence type="ECO:0000313" key="4">
    <source>
        <dbReference type="EMBL" id="NML25677.1"/>
    </source>
</evidence>
<dbReference type="GO" id="GO:0010181">
    <property type="term" value="F:FMN binding"/>
    <property type="evidence" value="ECO:0007669"/>
    <property type="project" value="InterPro"/>
</dbReference>